<proteinExistence type="inferred from homology"/>
<evidence type="ECO:0000313" key="5">
    <source>
        <dbReference type="EMBL" id="MET4682267.1"/>
    </source>
</evidence>
<dbReference type="GO" id="GO:0003993">
    <property type="term" value="F:acid phosphatase activity"/>
    <property type="evidence" value="ECO:0007669"/>
    <property type="project" value="UniProtKB-EC"/>
</dbReference>
<reference evidence="5 6" key="1">
    <citation type="submission" date="2024-06" db="EMBL/GenBank/DDBJ databases">
        <title>Sorghum-associated microbial communities from plants grown in Nebraska, USA.</title>
        <authorList>
            <person name="Schachtman D."/>
        </authorList>
    </citation>
    <scope>NUCLEOTIDE SEQUENCE [LARGE SCALE GENOMIC DNA]</scope>
    <source>
        <strain evidence="5 6">2814</strain>
    </source>
</reference>
<comment type="caution">
    <text evidence="5">The sequence shown here is derived from an EMBL/GenBank/DDBJ whole genome shotgun (WGS) entry which is preliminary data.</text>
</comment>
<dbReference type="EMBL" id="JBEPTF010000001">
    <property type="protein sequence ID" value="MET4682267.1"/>
    <property type="molecule type" value="Genomic_DNA"/>
</dbReference>
<dbReference type="Pfam" id="PF01569">
    <property type="entry name" value="PAP2"/>
    <property type="match status" value="1"/>
</dbReference>
<evidence type="ECO:0000313" key="6">
    <source>
        <dbReference type="Proteomes" id="UP001549313"/>
    </source>
</evidence>
<dbReference type="RefSeq" id="WP_354087225.1">
    <property type="nucleotide sequence ID" value="NZ_JBEPTF010000001.1"/>
</dbReference>
<dbReference type="Proteomes" id="UP001549313">
    <property type="component" value="Unassembled WGS sequence"/>
</dbReference>
<feature type="chain" id="PRO_5045650485" description="Acid phosphatase" evidence="3">
    <location>
        <begin position="25"/>
        <end position="275"/>
    </location>
</feature>
<comment type="similarity">
    <text evidence="1">Belongs to the class A bacterial acid phosphatase family.</text>
</comment>
<sequence>MKCGGREAAACGLFGLTVLLSACAAGTPAALRPETAHAVELKGYLSAAAIRSLADAVPAPPPVGSPTDQADKARSDRFRALEDSDRWLLATAHAELRPPLALQHFDCALGLRLGSTETPNLNRLMQRLFDDSDAAAELVKARAFRPRPVGDDPSRRPCQTVSEAGRKSASYPSGSSTVAAVYGEAFAALEPERASEVRRIAHEMGLSRLVCGMHYPSDVATGETLGKSVFAAAVGTPGFADDLAAARLELAAVRATGLTSPGCASERLALATPLP</sequence>
<dbReference type="PRINTS" id="PR00483">
    <property type="entry name" value="BACPHPHTASE"/>
</dbReference>
<dbReference type="SMART" id="SM00014">
    <property type="entry name" value="acidPPc"/>
    <property type="match status" value="1"/>
</dbReference>
<evidence type="ECO:0000256" key="1">
    <source>
        <dbReference type="PIRNR" id="PIRNR000897"/>
    </source>
</evidence>
<name>A0ABV2R6T3_9CAUL</name>
<feature type="signal peptide" evidence="3">
    <location>
        <begin position="1"/>
        <end position="24"/>
    </location>
</feature>
<accession>A0ABV2R6T3</accession>
<keyword evidence="6" id="KW-1185">Reference proteome</keyword>
<dbReference type="EC" id="3.1.3.2" evidence="1"/>
<dbReference type="SUPFAM" id="SSF48317">
    <property type="entry name" value="Acid phosphatase/Vanadium-dependent haloperoxidase"/>
    <property type="match status" value="1"/>
</dbReference>
<dbReference type="InterPro" id="IPR036938">
    <property type="entry name" value="PAP2/HPO_sf"/>
</dbReference>
<keyword evidence="3" id="KW-0732">Signal</keyword>
<feature type="region of interest" description="Disordered" evidence="2">
    <location>
        <begin position="144"/>
        <end position="174"/>
    </location>
</feature>
<dbReference type="InterPro" id="IPR001011">
    <property type="entry name" value="Acid_Pase_classA_bac"/>
</dbReference>
<dbReference type="Gene3D" id="1.20.144.10">
    <property type="entry name" value="Phosphatidic acid phosphatase type 2/haloperoxidase"/>
    <property type="match status" value="1"/>
</dbReference>
<feature type="domain" description="Phosphatidic acid phosphatase type 2/haloperoxidase" evidence="4">
    <location>
        <begin position="122"/>
        <end position="234"/>
    </location>
</feature>
<evidence type="ECO:0000256" key="2">
    <source>
        <dbReference type="SAM" id="MobiDB-lite"/>
    </source>
</evidence>
<dbReference type="InterPro" id="IPR000326">
    <property type="entry name" value="PAP2/HPO"/>
</dbReference>
<evidence type="ECO:0000256" key="3">
    <source>
        <dbReference type="SAM" id="SignalP"/>
    </source>
</evidence>
<keyword evidence="1 5" id="KW-0378">Hydrolase</keyword>
<organism evidence="5 6">
    <name type="scientific">Brevundimonas faecalis</name>
    <dbReference type="NCBI Taxonomy" id="947378"/>
    <lineage>
        <taxon>Bacteria</taxon>
        <taxon>Pseudomonadati</taxon>
        <taxon>Pseudomonadota</taxon>
        <taxon>Alphaproteobacteria</taxon>
        <taxon>Caulobacterales</taxon>
        <taxon>Caulobacteraceae</taxon>
        <taxon>Brevundimonas</taxon>
    </lineage>
</organism>
<protein>
    <recommendedName>
        <fullName evidence="1">Acid phosphatase</fullName>
        <ecNumber evidence="1">3.1.3.2</ecNumber>
    </recommendedName>
</protein>
<gene>
    <name evidence="5" type="ORF">ABIE19_000176</name>
</gene>
<dbReference type="PIRSF" id="PIRSF000897">
    <property type="entry name" value="Acid_Ptase_ClsA"/>
    <property type="match status" value="1"/>
</dbReference>
<evidence type="ECO:0000259" key="4">
    <source>
        <dbReference type="SMART" id="SM00014"/>
    </source>
</evidence>
<comment type="catalytic activity">
    <reaction evidence="1">
        <text>a phosphate monoester + H2O = an alcohol + phosphate</text>
        <dbReference type="Rhea" id="RHEA:15017"/>
        <dbReference type="ChEBI" id="CHEBI:15377"/>
        <dbReference type="ChEBI" id="CHEBI:30879"/>
        <dbReference type="ChEBI" id="CHEBI:43474"/>
        <dbReference type="ChEBI" id="CHEBI:67140"/>
        <dbReference type="EC" id="3.1.3.2"/>
    </reaction>
</comment>
<dbReference type="PROSITE" id="PS51257">
    <property type="entry name" value="PROKAR_LIPOPROTEIN"/>
    <property type="match status" value="1"/>
</dbReference>